<evidence type="ECO:0000313" key="3">
    <source>
        <dbReference type="Proteomes" id="UP000675968"/>
    </source>
</evidence>
<dbReference type="SUPFAM" id="SSF53098">
    <property type="entry name" value="Ribonuclease H-like"/>
    <property type="match status" value="1"/>
</dbReference>
<comment type="caution">
    <text evidence="2">The sequence shown here is derived from an EMBL/GenBank/DDBJ whole genome shotgun (WGS) entry which is preliminary data.</text>
</comment>
<reference evidence="2" key="2">
    <citation type="submission" date="2021-05" db="EMBL/GenBank/DDBJ databases">
        <title>Protein family content uncovers lineage relationships and bacterial pathway maintenance mechanisms in DPANN archaea.</title>
        <authorList>
            <person name="Castelle C.J."/>
            <person name="Meheust R."/>
            <person name="Jaffe A.L."/>
            <person name="Seitz K."/>
            <person name="Gong X."/>
            <person name="Baker B.J."/>
            <person name="Banfield J.F."/>
        </authorList>
    </citation>
    <scope>NUCLEOTIDE SEQUENCE</scope>
    <source>
        <strain evidence="2">RIFCSPLOWO2_01_FULL_AR10_48_17</strain>
    </source>
</reference>
<dbReference type="AlphaFoldDB" id="A0A8T4L4W8"/>
<reference evidence="2" key="1">
    <citation type="submission" date="2021-03" db="EMBL/GenBank/DDBJ databases">
        <authorList>
            <person name="Jaffe A."/>
        </authorList>
    </citation>
    <scope>NUCLEOTIDE SEQUENCE</scope>
    <source>
        <strain evidence="2">RIFCSPLOWO2_01_FULL_AR10_48_17</strain>
    </source>
</reference>
<dbReference type="Pfam" id="PF13482">
    <property type="entry name" value="RNase_H_2"/>
    <property type="match status" value="1"/>
</dbReference>
<dbReference type="GO" id="GO:0003676">
    <property type="term" value="F:nucleic acid binding"/>
    <property type="evidence" value="ECO:0007669"/>
    <property type="project" value="InterPro"/>
</dbReference>
<dbReference type="Proteomes" id="UP000675968">
    <property type="component" value="Unassembled WGS sequence"/>
</dbReference>
<name>A0A8T4L4W8_9ARCH</name>
<feature type="domain" description="YprB ribonuclease H-like" evidence="1">
    <location>
        <begin position="5"/>
        <end position="127"/>
    </location>
</feature>
<dbReference type="Gene3D" id="3.30.420.10">
    <property type="entry name" value="Ribonuclease H-like superfamily/Ribonuclease H"/>
    <property type="match status" value="1"/>
</dbReference>
<accession>A0A8T4L4W8</accession>
<organism evidence="2 3">
    <name type="scientific">Candidatus Iainarchaeum sp</name>
    <dbReference type="NCBI Taxonomy" id="3101447"/>
    <lineage>
        <taxon>Archaea</taxon>
        <taxon>Candidatus Iainarchaeota</taxon>
        <taxon>Candidatus Iainarchaeia</taxon>
        <taxon>Candidatus Iainarchaeales</taxon>
        <taxon>Candidatus Iainarchaeaceae</taxon>
        <taxon>Candidatus Iainarchaeum</taxon>
    </lineage>
</organism>
<dbReference type="InterPro" id="IPR012337">
    <property type="entry name" value="RNaseH-like_sf"/>
</dbReference>
<evidence type="ECO:0000259" key="1">
    <source>
        <dbReference type="Pfam" id="PF13482"/>
    </source>
</evidence>
<sequence length="184" mass="21950">MANYYLDIETTGLDPQKDKVITIQFQELDRSSGEPIGKLVILKEWESNEKKILEQFIDECHLKDPYPFTFVPIGNNFNFKHNFLLEKTKHYGLPPIDILSRPFIDLRSFTIIMNKGEFKGSGLDKITGKNLDGNKVPHWYYHQEFDTIEIYIKDKTHEFVKLTTWLYREMPKFLERFQIENRVR</sequence>
<proteinExistence type="predicted"/>
<evidence type="ECO:0000313" key="2">
    <source>
        <dbReference type="EMBL" id="MBS3061574.1"/>
    </source>
</evidence>
<dbReference type="EMBL" id="JAGVWC010000010">
    <property type="protein sequence ID" value="MBS3061574.1"/>
    <property type="molecule type" value="Genomic_DNA"/>
</dbReference>
<dbReference type="InterPro" id="IPR036397">
    <property type="entry name" value="RNaseH_sf"/>
</dbReference>
<protein>
    <submittedName>
        <fullName evidence="2">Ribonuclease H-like domain-containing protein</fullName>
    </submittedName>
</protein>
<gene>
    <name evidence="2" type="ORF">J4215_03255</name>
</gene>
<dbReference type="InterPro" id="IPR038720">
    <property type="entry name" value="YprB_RNase_H-like_dom"/>
</dbReference>